<dbReference type="AlphaFoldDB" id="A0A644WW92"/>
<dbReference type="InterPro" id="IPR028344">
    <property type="entry name" value="ParE1/4"/>
</dbReference>
<dbReference type="Pfam" id="PF05016">
    <property type="entry name" value="ParE_toxin"/>
    <property type="match status" value="1"/>
</dbReference>
<protein>
    <submittedName>
        <fullName evidence="2">Toxin ParE1</fullName>
    </submittedName>
</protein>
<gene>
    <name evidence="2" type="primary">parE1_2</name>
    <name evidence="2" type="ORF">SDC9_54268</name>
</gene>
<dbReference type="EMBL" id="VSSQ01001393">
    <property type="protein sequence ID" value="MPM07957.1"/>
    <property type="molecule type" value="Genomic_DNA"/>
</dbReference>
<reference evidence="2" key="1">
    <citation type="submission" date="2019-08" db="EMBL/GenBank/DDBJ databases">
        <authorList>
            <person name="Kucharzyk K."/>
            <person name="Murdoch R.W."/>
            <person name="Higgins S."/>
            <person name="Loffler F."/>
        </authorList>
    </citation>
    <scope>NUCLEOTIDE SEQUENCE</scope>
</reference>
<dbReference type="InterPro" id="IPR035093">
    <property type="entry name" value="RelE/ParE_toxin_dom_sf"/>
</dbReference>
<sequence>MKYSISEKAFEDIENIWLYTVETWSVEQADRCYNLIFDEIEYITRNPLLGKDFSHIRKNYRCTQVKSHLIFYKYNVSEELVEVIRILHQSILPPLYTQFIVRRAV</sequence>
<accession>A0A644WW92</accession>
<evidence type="ECO:0000256" key="1">
    <source>
        <dbReference type="ARBA" id="ARBA00022649"/>
    </source>
</evidence>
<evidence type="ECO:0000313" key="2">
    <source>
        <dbReference type="EMBL" id="MPM07957.1"/>
    </source>
</evidence>
<name>A0A644WW92_9ZZZZ</name>
<dbReference type="PIRSF" id="PIRSF029218">
    <property type="entry name" value="ParE"/>
    <property type="match status" value="1"/>
</dbReference>
<proteinExistence type="predicted"/>
<organism evidence="2">
    <name type="scientific">bioreactor metagenome</name>
    <dbReference type="NCBI Taxonomy" id="1076179"/>
    <lineage>
        <taxon>unclassified sequences</taxon>
        <taxon>metagenomes</taxon>
        <taxon>ecological metagenomes</taxon>
    </lineage>
</organism>
<dbReference type="InterPro" id="IPR007712">
    <property type="entry name" value="RelE/ParE_toxin"/>
</dbReference>
<dbReference type="Gene3D" id="3.30.2310.20">
    <property type="entry name" value="RelE-like"/>
    <property type="match status" value="1"/>
</dbReference>
<keyword evidence="1" id="KW-1277">Toxin-antitoxin system</keyword>
<comment type="caution">
    <text evidence="2">The sequence shown here is derived from an EMBL/GenBank/DDBJ whole genome shotgun (WGS) entry which is preliminary data.</text>
</comment>